<dbReference type="SUPFAM" id="SSF56349">
    <property type="entry name" value="DNA breaking-rejoining enzymes"/>
    <property type="match status" value="1"/>
</dbReference>
<feature type="domain" description="Tyr recombinase" evidence="6">
    <location>
        <begin position="333"/>
        <end position="530"/>
    </location>
</feature>
<evidence type="ECO:0000259" key="6">
    <source>
        <dbReference type="PROSITE" id="PS51898"/>
    </source>
</evidence>
<dbReference type="OrthoDB" id="9784724at2"/>
<comment type="caution">
    <text evidence="8">The sequence shown here is derived from an EMBL/GenBank/DDBJ whole genome shotgun (WGS) entry which is preliminary data.</text>
</comment>
<accession>A0A3N5DSF4</accession>
<sequence length="539" mass="60711">MKAVKGYRYLFRRGDQLYFRRRVPLSARAAFDNRKEVQKSLGTGTITEARHLLAIEVATFDKMIADAAGKPVADALRQIASGKQPSRVEIEETVRQWLAERVERAAASELVSIHHDDAQRLWQGLQAQVENVRQGIGLGADEPAITTVWLAESICEAAGWEIEQGSSQWQQLLRLLGRGQIEANDWLAADLNGDARTIQDTRFAPEQYRLDEQRLAERRARAPVPITEMLEGYLKEHEPTPATEKVWRRHIGRFIEFLGHNDATRVTLANVVAWKFSLLEQPSEGGKAKSARTVRDSYLPAVRSVFKWAAGNGKIAHNPVAGVVMAGKRKPPIRDKGLTDDEAHLILAATLTLPPDRLSPERKFARRWVPWLCAYTGARVNEMTQLRAEDVKRDGRIWTIYITPEAGGVKDGNPRTVPLHPHILDQGFLRAISGKVGPLFYDPSLHRGGSRSHPQYKKVGEYLARWVREVGVSDPGVWPNHGWRHRFKTQARIVGMDPETRDAIQGHVPRTEGEAYGGTPAEVSWREIKKLPRYRIEGV</sequence>
<keyword evidence="4" id="KW-0233">DNA recombination</keyword>
<dbReference type="GO" id="GO:0015074">
    <property type="term" value="P:DNA integration"/>
    <property type="evidence" value="ECO:0007669"/>
    <property type="project" value="UniProtKB-KW"/>
</dbReference>
<dbReference type="InterPro" id="IPR046668">
    <property type="entry name" value="DUF6538"/>
</dbReference>
<dbReference type="PROSITE" id="PS51900">
    <property type="entry name" value="CB"/>
    <property type="match status" value="1"/>
</dbReference>
<feature type="domain" description="Core-binding (CB)" evidence="7">
    <location>
        <begin position="224"/>
        <end position="310"/>
    </location>
</feature>
<reference evidence="8 9" key="1">
    <citation type="submission" date="2018-11" db="EMBL/GenBank/DDBJ databases">
        <title>Erythrobacter spongiae sp. nov., isolated from a marine sponge.</title>
        <authorList>
            <person name="Zhuang L."/>
            <person name="Luo L."/>
        </authorList>
    </citation>
    <scope>NUCLEOTIDE SEQUENCE [LARGE SCALE GENOMIC DNA]</scope>
    <source>
        <strain evidence="8 9">HN-E23</strain>
    </source>
</reference>
<dbReference type="Gene3D" id="1.10.150.130">
    <property type="match status" value="1"/>
</dbReference>
<dbReference type="Gene3D" id="1.10.443.10">
    <property type="entry name" value="Intergrase catalytic core"/>
    <property type="match status" value="1"/>
</dbReference>
<dbReference type="Proteomes" id="UP000275232">
    <property type="component" value="Unassembled WGS sequence"/>
</dbReference>
<keyword evidence="3 5" id="KW-0238">DNA-binding</keyword>
<evidence type="ECO:0008006" key="10">
    <source>
        <dbReference type="Google" id="ProtNLM"/>
    </source>
</evidence>
<dbReference type="InterPro" id="IPR002104">
    <property type="entry name" value="Integrase_catalytic"/>
</dbReference>
<dbReference type="InterPro" id="IPR013762">
    <property type="entry name" value="Integrase-like_cat_sf"/>
</dbReference>
<name>A0A3N5DSF4_9SPHN</name>
<dbReference type="InterPro" id="IPR044068">
    <property type="entry name" value="CB"/>
</dbReference>
<evidence type="ECO:0000259" key="7">
    <source>
        <dbReference type="PROSITE" id="PS51900"/>
    </source>
</evidence>
<evidence type="ECO:0000256" key="2">
    <source>
        <dbReference type="ARBA" id="ARBA00022908"/>
    </source>
</evidence>
<evidence type="ECO:0000256" key="5">
    <source>
        <dbReference type="PROSITE-ProRule" id="PRU01248"/>
    </source>
</evidence>
<dbReference type="PANTHER" id="PTHR30349">
    <property type="entry name" value="PHAGE INTEGRASE-RELATED"/>
    <property type="match status" value="1"/>
</dbReference>
<evidence type="ECO:0000256" key="3">
    <source>
        <dbReference type="ARBA" id="ARBA00023125"/>
    </source>
</evidence>
<protein>
    <recommendedName>
        <fullName evidence="10">Integrase</fullName>
    </recommendedName>
</protein>
<proteinExistence type="inferred from homology"/>
<dbReference type="PROSITE" id="PS51898">
    <property type="entry name" value="TYR_RECOMBINASE"/>
    <property type="match status" value="1"/>
</dbReference>
<evidence type="ECO:0000313" key="8">
    <source>
        <dbReference type="EMBL" id="RPF72141.1"/>
    </source>
</evidence>
<evidence type="ECO:0000256" key="4">
    <source>
        <dbReference type="ARBA" id="ARBA00023172"/>
    </source>
</evidence>
<dbReference type="EMBL" id="RPFZ01000001">
    <property type="protein sequence ID" value="RPF72141.1"/>
    <property type="molecule type" value="Genomic_DNA"/>
</dbReference>
<dbReference type="RefSeq" id="WP_123881267.1">
    <property type="nucleotide sequence ID" value="NZ_RPFZ01000001.1"/>
</dbReference>
<dbReference type="PANTHER" id="PTHR30349:SF41">
    <property type="entry name" value="INTEGRASE_RECOMBINASE PROTEIN MJ0367-RELATED"/>
    <property type="match status" value="1"/>
</dbReference>
<dbReference type="GO" id="GO:0003677">
    <property type="term" value="F:DNA binding"/>
    <property type="evidence" value="ECO:0007669"/>
    <property type="project" value="UniProtKB-UniRule"/>
</dbReference>
<evidence type="ECO:0000256" key="1">
    <source>
        <dbReference type="ARBA" id="ARBA00008857"/>
    </source>
</evidence>
<dbReference type="InterPro" id="IPR050090">
    <property type="entry name" value="Tyrosine_recombinase_XerCD"/>
</dbReference>
<keyword evidence="2" id="KW-0229">DNA integration</keyword>
<organism evidence="8 9">
    <name type="scientific">Aurantiacibacter spongiae</name>
    <dbReference type="NCBI Taxonomy" id="2488860"/>
    <lineage>
        <taxon>Bacteria</taxon>
        <taxon>Pseudomonadati</taxon>
        <taxon>Pseudomonadota</taxon>
        <taxon>Alphaproteobacteria</taxon>
        <taxon>Sphingomonadales</taxon>
        <taxon>Erythrobacteraceae</taxon>
        <taxon>Aurantiacibacter</taxon>
    </lineage>
</organism>
<dbReference type="InterPro" id="IPR011010">
    <property type="entry name" value="DNA_brk_join_enz"/>
</dbReference>
<dbReference type="AlphaFoldDB" id="A0A3N5DSF4"/>
<comment type="similarity">
    <text evidence="1">Belongs to the 'phage' integrase family.</text>
</comment>
<dbReference type="InterPro" id="IPR010998">
    <property type="entry name" value="Integrase_recombinase_N"/>
</dbReference>
<gene>
    <name evidence="8" type="ORF">EG799_11310</name>
</gene>
<keyword evidence="9" id="KW-1185">Reference proteome</keyword>
<evidence type="ECO:0000313" key="9">
    <source>
        <dbReference type="Proteomes" id="UP000275232"/>
    </source>
</evidence>
<dbReference type="GO" id="GO:0006310">
    <property type="term" value="P:DNA recombination"/>
    <property type="evidence" value="ECO:0007669"/>
    <property type="project" value="UniProtKB-KW"/>
</dbReference>
<dbReference type="Pfam" id="PF20172">
    <property type="entry name" value="DUF6538"/>
    <property type="match status" value="1"/>
</dbReference>